<evidence type="ECO:0000259" key="3">
    <source>
        <dbReference type="Pfam" id="PF25087"/>
    </source>
</evidence>
<sequence>MFSECRNRFTFDCKEGRATSSRVYVRTFHRLCVCVCLGRFLVFCTMAMDMVKSVILIGGSQKGTRFRPLSLDLPKPLFPVAGFPIIQHHIEACSKVPEMKEILLIGFFQPSDVLNQFVSNAQQQFRISVRYLQEYSGLGTGGGLYHFRDQIMAGNPKWFFVLNGDVCADFPLVEMLKAAENRPPDTFSILCTNANRKQSLNYGCIVANAHSKEVLHYVEKPSTFVSELINCGVYLFTPKIFEDIATVFHNNQQELLSSGFVGSSDDQNGTGNGGWQRAEVIHLERDVFAALAGHGRLYAHETNGFWSQIKSAGSAIYASRLYLNSYHDTHPERLATNGENKPRIVGNVYIHLTATVDPTALLGPNVTVGPNVIVGPGVRIKESIILQGSYLQDNCCILNAIVGWNSTVGRWARVEGTPSDPNPNDPFAKINSETLFNPDGRLNPSITILGVMFADFHTQGRQPKEDRLNREYRGGQRMAEQDLRTWTLMPSGSIAKVGSGWTELSLPSR</sequence>
<evidence type="ECO:0000313" key="5">
    <source>
        <dbReference type="Proteomes" id="UP000694388"/>
    </source>
</evidence>
<dbReference type="InterPro" id="IPR018357">
    <property type="entry name" value="Hexapep_transf_CS"/>
</dbReference>
<dbReference type="Gene3D" id="2.160.10.10">
    <property type="entry name" value="Hexapeptide repeat proteins"/>
    <property type="match status" value="1"/>
</dbReference>
<dbReference type="Proteomes" id="UP000694388">
    <property type="component" value="Unplaced"/>
</dbReference>
<name>A0A8C4N6U9_EPTBU</name>
<dbReference type="Gene3D" id="3.90.550.10">
    <property type="entry name" value="Spore Coat Polysaccharide Biosynthesis Protein SpsA, Chain A"/>
    <property type="match status" value="1"/>
</dbReference>
<feature type="domain" description="Mannose-1-phosphate guanyltransferase C-terminal" evidence="3">
    <location>
        <begin position="344"/>
        <end position="416"/>
    </location>
</feature>
<organism evidence="4 5">
    <name type="scientific">Eptatretus burgeri</name>
    <name type="common">Inshore hagfish</name>
    <dbReference type="NCBI Taxonomy" id="7764"/>
    <lineage>
        <taxon>Eukaryota</taxon>
        <taxon>Metazoa</taxon>
        <taxon>Chordata</taxon>
        <taxon>Craniata</taxon>
        <taxon>Vertebrata</taxon>
        <taxon>Cyclostomata</taxon>
        <taxon>Myxini</taxon>
        <taxon>Myxiniformes</taxon>
        <taxon>Myxinidae</taxon>
        <taxon>Eptatretinae</taxon>
        <taxon>Eptatretus</taxon>
    </lineage>
</organism>
<evidence type="ECO:0000313" key="4">
    <source>
        <dbReference type="Ensembl" id="ENSEBUP00000002024.1"/>
    </source>
</evidence>
<dbReference type="InterPro" id="IPR005835">
    <property type="entry name" value="NTP_transferase_dom"/>
</dbReference>
<dbReference type="Pfam" id="PF00483">
    <property type="entry name" value="NTP_transferase"/>
    <property type="match status" value="1"/>
</dbReference>
<protein>
    <submittedName>
        <fullName evidence="4">GDP-mannose pyrophosphorylase Ab</fullName>
    </submittedName>
</protein>
<dbReference type="SUPFAM" id="SSF53448">
    <property type="entry name" value="Nucleotide-diphospho-sugar transferases"/>
    <property type="match status" value="1"/>
</dbReference>
<dbReference type="PANTHER" id="PTHR22572">
    <property type="entry name" value="SUGAR-1-PHOSPHATE GUANYL TRANSFERASE"/>
    <property type="match status" value="1"/>
</dbReference>
<dbReference type="CDD" id="cd06428">
    <property type="entry name" value="M1P_guanylylT_A_like_N"/>
    <property type="match status" value="1"/>
</dbReference>
<dbReference type="Pfam" id="PF25087">
    <property type="entry name" value="GMPPB_C"/>
    <property type="match status" value="1"/>
</dbReference>
<evidence type="ECO:0000259" key="2">
    <source>
        <dbReference type="Pfam" id="PF00483"/>
    </source>
</evidence>
<accession>A0A8C4N6U9</accession>
<keyword evidence="5" id="KW-1185">Reference proteome</keyword>
<dbReference type="InterPro" id="IPR029044">
    <property type="entry name" value="Nucleotide-diphossugar_trans"/>
</dbReference>
<dbReference type="GO" id="GO:0016740">
    <property type="term" value="F:transferase activity"/>
    <property type="evidence" value="ECO:0007669"/>
    <property type="project" value="InterPro"/>
</dbReference>
<dbReference type="AlphaFoldDB" id="A0A8C4N6U9"/>
<dbReference type="InterPro" id="IPR050486">
    <property type="entry name" value="Mannose-1P_guanyltransferase"/>
</dbReference>
<reference evidence="4" key="1">
    <citation type="submission" date="2025-08" db="UniProtKB">
        <authorList>
            <consortium name="Ensembl"/>
        </authorList>
    </citation>
    <scope>IDENTIFICATION</scope>
</reference>
<evidence type="ECO:0000256" key="1">
    <source>
        <dbReference type="ARBA" id="ARBA00007274"/>
    </source>
</evidence>
<dbReference type="Ensembl" id="ENSEBUT00000002370.1">
    <property type="protein sequence ID" value="ENSEBUP00000002024.1"/>
    <property type="gene ID" value="ENSEBUG00000001626.1"/>
</dbReference>
<dbReference type="GeneTree" id="ENSGT00940000157018"/>
<reference evidence="4" key="2">
    <citation type="submission" date="2025-09" db="UniProtKB">
        <authorList>
            <consortium name="Ensembl"/>
        </authorList>
    </citation>
    <scope>IDENTIFICATION</scope>
</reference>
<dbReference type="PROSITE" id="PS00101">
    <property type="entry name" value="HEXAPEP_TRANSFERASES"/>
    <property type="match status" value="1"/>
</dbReference>
<feature type="domain" description="Nucleotidyl transferase" evidence="2">
    <location>
        <begin position="52"/>
        <end position="249"/>
    </location>
</feature>
<dbReference type="InterPro" id="IPR056729">
    <property type="entry name" value="GMPPB_C"/>
</dbReference>
<comment type="similarity">
    <text evidence="1">Belongs to the transferase hexapeptide repeat family.</text>
</comment>
<proteinExistence type="inferred from homology"/>